<dbReference type="InterPro" id="IPR036551">
    <property type="entry name" value="Flavin_trans-like"/>
</dbReference>
<dbReference type="Pfam" id="PF02441">
    <property type="entry name" value="Flavoprotein"/>
    <property type="match status" value="1"/>
</dbReference>
<dbReference type="Gene3D" id="3.40.50.1950">
    <property type="entry name" value="Flavin prenyltransferase-like"/>
    <property type="match status" value="1"/>
</dbReference>
<dbReference type="InterPro" id="IPR003382">
    <property type="entry name" value="Flavoprotein"/>
</dbReference>
<feature type="domain" description="Flavoprotein" evidence="1">
    <location>
        <begin position="18"/>
        <end position="162"/>
    </location>
</feature>
<accession>A0ABP9RAP1</accession>
<evidence type="ECO:0000259" key="1">
    <source>
        <dbReference type="Pfam" id="PF02441"/>
    </source>
</evidence>
<evidence type="ECO:0000313" key="3">
    <source>
        <dbReference type="Proteomes" id="UP001428817"/>
    </source>
</evidence>
<dbReference type="SUPFAM" id="SSF52507">
    <property type="entry name" value="Homo-oligomeric flavin-containing Cys decarboxylases, HFCD"/>
    <property type="match status" value="1"/>
</dbReference>
<dbReference type="PANTHER" id="PTHR14359:SF6">
    <property type="entry name" value="PHOSPHOPANTOTHENOYLCYSTEINE DECARBOXYLASE"/>
    <property type="match status" value="1"/>
</dbReference>
<sequence>MSAGPDGVPGPPSCDLQRLLLVVTGSISAADAPFWVTWLRESYPDLELRVVLTPTAAGFVSPAALSARLAAPVAPDRWSDDGRAVHVEWQRWAQAILVFPATLDYLSRFAAGLAGTPSLLAAQCTEAPVVLAPALPPGGVRCHAFRRAVELLGSRENVAVAPTRWGVSLTDGEPTDGVPALLPDLLVLAERLRRPSDSVVASLGRGL</sequence>
<organism evidence="2 3">
    <name type="scientific">Pseudonocardia eucalypti</name>
    <dbReference type="NCBI Taxonomy" id="648755"/>
    <lineage>
        <taxon>Bacteria</taxon>
        <taxon>Bacillati</taxon>
        <taxon>Actinomycetota</taxon>
        <taxon>Actinomycetes</taxon>
        <taxon>Pseudonocardiales</taxon>
        <taxon>Pseudonocardiaceae</taxon>
        <taxon>Pseudonocardia</taxon>
    </lineage>
</organism>
<gene>
    <name evidence="2" type="ORF">GCM10023321_77380</name>
</gene>
<dbReference type="RefSeq" id="WP_185059946.1">
    <property type="nucleotide sequence ID" value="NZ_BAABJP010000058.1"/>
</dbReference>
<proteinExistence type="predicted"/>
<keyword evidence="3" id="KW-1185">Reference proteome</keyword>
<evidence type="ECO:0000313" key="2">
    <source>
        <dbReference type="EMBL" id="GAA5174147.1"/>
    </source>
</evidence>
<dbReference type="PANTHER" id="PTHR14359">
    <property type="entry name" value="HOMO-OLIGOMERIC FLAVIN CONTAINING CYS DECARBOXYLASE FAMILY"/>
    <property type="match status" value="1"/>
</dbReference>
<name>A0ABP9RAP1_9PSEU</name>
<comment type="caution">
    <text evidence="2">The sequence shown here is derived from an EMBL/GenBank/DDBJ whole genome shotgun (WGS) entry which is preliminary data.</text>
</comment>
<protein>
    <recommendedName>
        <fullName evidence="1">Flavoprotein domain-containing protein</fullName>
    </recommendedName>
</protein>
<dbReference type="EMBL" id="BAABJP010000058">
    <property type="protein sequence ID" value="GAA5174147.1"/>
    <property type="molecule type" value="Genomic_DNA"/>
</dbReference>
<reference evidence="3" key="1">
    <citation type="journal article" date="2019" name="Int. J. Syst. Evol. Microbiol.">
        <title>The Global Catalogue of Microorganisms (GCM) 10K type strain sequencing project: providing services to taxonomists for standard genome sequencing and annotation.</title>
        <authorList>
            <consortium name="The Broad Institute Genomics Platform"/>
            <consortium name="The Broad Institute Genome Sequencing Center for Infectious Disease"/>
            <person name="Wu L."/>
            <person name="Ma J."/>
        </authorList>
    </citation>
    <scope>NUCLEOTIDE SEQUENCE [LARGE SCALE GENOMIC DNA]</scope>
    <source>
        <strain evidence="3">JCM 18303</strain>
    </source>
</reference>
<dbReference type="Proteomes" id="UP001428817">
    <property type="component" value="Unassembled WGS sequence"/>
</dbReference>